<reference evidence="2" key="1">
    <citation type="submission" date="2018-05" db="EMBL/GenBank/DDBJ databases">
        <title>Draft genome of Mucuna pruriens seed.</title>
        <authorList>
            <person name="Nnadi N.E."/>
            <person name="Vos R."/>
            <person name="Hasami M.H."/>
            <person name="Devisetty U.K."/>
            <person name="Aguiy J.C."/>
        </authorList>
    </citation>
    <scope>NUCLEOTIDE SEQUENCE [LARGE SCALE GENOMIC DNA]</scope>
    <source>
        <strain evidence="2">JCA_2017</strain>
    </source>
</reference>
<keyword evidence="1" id="KW-1133">Transmembrane helix</keyword>
<feature type="transmembrane region" description="Helical" evidence="1">
    <location>
        <begin position="47"/>
        <end position="67"/>
    </location>
</feature>
<comment type="caution">
    <text evidence="2">The sequence shown here is derived from an EMBL/GenBank/DDBJ whole genome shotgun (WGS) entry which is preliminary data.</text>
</comment>
<gene>
    <name evidence="2" type="ORF">CR513_07563</name>
</gene>
<evidence type="ECO:0000256" key="1">
    <source>
        <dbReference type="SAM" id="Phobius"/>
    </source>
</evidence>
<dbReference type="Proteomes" id="UP000257109">
    <property type="component" value="Unassembled WGS sequence"/>
</dbReference>
<keyword evidence="3" id="KW-1185">Reference proteome</keyword>
<dbReference type="EMBL" id="QJKJ01001318">
    <property type="protein sequence ID" value="RDY08231.1"/>
    <property type="molecule type" value="Genomic_DNA"/>
</dbReference>
<proteinExistence type="predicted"/>
<keyword evidence="1" id="KW-0812">Transmembrane</keyword>
<accession>A0A371HZQ2</accession>
<evidence type="ECO:0008006" key="4">
    <source>
        <dbReference type="Google" id="ProtNLM"/>
    </source>
</evidence>
<protein>
    <recommendedName>
        <fullName evidence="4">Transmembrane protein</fullName>
    </recommendedName>
</protein>
<evidence type="ECO:0000313" key="3">
    <source>
        <dbReference type="Proteomes" id="UP000257109"/>
    </source>
</evidence>
<organism evidence="2 3">
    <name type="scientific">Mucuna pruriens</name>
    <name type="common">Velvet bean</name>
    <name type="synonym">Dolichos pruriens</name>
    <dbReference type="NCBI Taxonomy" id="157652"/>
    <lineage>
        <taxon>Eukaryota</taxon>
        <taxon>Viridiplantae</taxon>
        <taxon>Streptophyta</taxon>
        <taxon>Embryophyta</taxon>
        <taxon>Tracheophyta</taxon>
        <taxon>Spermatophyta</taxon>
        <taxon>Magnoliopsida</taxon>
        <taxon>eudicotyledons</taxon>
        <taxon>Gunneridae</taxon>
        <taxon>Pentapetalae</taxon>
        <taxon>rosids</taxon>
        <taxon>fabids</taxon>
        <taxon>Fabales</taxon>
        <taxon>Fabaceae</taxon>
        <taxon>Papilionoideae</taxon>
        <taxon>50 kb inversion clade</taxon>
        <taxon>NPAAA clade</taxon>
        <taxon>indigoferoid/millettioid clade</taxon>
        <taxon>Phaseoleae</taxon>
        <taxon>Mucuna</taxon>
    </lineage>
</organism>
<name>A0A371HZQ2_MUCPR</name>
<sequence>MEESRSLSLLYSHNPPHLVFLQVFPLVFFLWPLHLQILLLPSINDTFDLLTFVEVIVLGAKVIGLLVDKQSACVWVV</sequence>
<keyword evidence="1" id="KW-0472">Membrane</keyword>
<feature type="transmembrane region" description="Helical" evidence="1">
    <location>
        <begin position="20"/>
        <end position="40"/>
    </location>
</feature>
<feature type="non-terminal residue" evidence="2">
    <location>
        <position position="1"/>
    </location>
</feature>
<dbReference type="AlphaFoldDB" id="A0A371HZQ2"/>
<evidence type="ECO:0000313" key="2">
    <source>
        <dbReference type="EMBL" id="RDY08231.1"/>
    </source>
</evidence>